<comment type="caution">
    <text evidence="2">The sequence shown here is derived from an EMBL/GenBank/DDBJ whole genome shotgun (WGS) entry which is preliminary data.</text>
</comment>
<feature type="non-terminal residue" evidence="2">
    <location>
        <position position="425"/>
    </location>
</feature>
<name>A0A424YZF7_9EURY</name>
<reference evidence="2 3" key="1">
    <citation type="submission" date="2018-08" db="EMBL/GenBank/DDBJ databases">
        <title>The metabolism and importance of syntrophic acetate oxidation coupled to methane or sulfide production in haloalkaline environments.</title>
        <authorList>
            <person name="Timmers P.H.A."/>
            <person name="Vavourakis C.D."/>
            <person name="Sorokin D.Y."/>
            <person name="Sinninghe Damste J.S."/>
            <person name="Muyzer G."/>
            <person name="Stams A.J.M."/>
            <person name="Plugge C.M."/>
        </authorList>
    </citation>
    <scope>NUCLEOTIDE SEQUENCE [LARGE SCALE GENOMIC DNA]</scope>
    <source>
        <strain evidence="2">MSAO_Arc3</strain>
    </source>
</reference>
<feature type="domain" description="NurA" evidence="1">
    <location>
        <begin position="78"/>
        <end position="392"/>
    </location>
</feature>
<dbReference type="InterPro" id="IPR018977">
    <property type="entry name" value="NurA_domain"/>
</dbReference>
<proteinExistence type="predicted"/>
<dbReference type="AlphaFoldDB" id="A0A424YZF7"/>
<evidence type="ECO:0000313" key="3">
    <source>
        <dbReference type="Proteomes" id="UP000284763"/>
    </source>
</evidence>
<evidence type="ECO:0000259" key="1">
    <source>
        <dbReference type="SMART" id="SM00933"/>
    </source>
</evidence>
<evidence type="ECO:0000313" key="2">
    <source>
        <dbReference type="EMBL" id="RQD86801.1"/>
    </source>
</evidence>
<sequence>MVLDPTHMDHVTRIIGDIDTLVSEYDTSHKQDNINDIISKIRETTVKNDTLIKLIDDESMLYKDHRHDLADEYMSHFNELYAIDSGTINPITYANGAVFDICHGLISSVPVRKELERYRTISSLIYVPNNDFNISPDTGWNYYDKGYARSMKLTVSGTMVTRHINDIVHTINMKYTESEHMLWLLDKLAFNSMFIIDGSIYPKELMYWVVDSGLSMMIRYEPVTQRVLKNYVHIMEKAFKLNVPVLGFVKNPTDSQIMRSDTMSDMNNWSNDAQLFQYLLNSCDDTSIMKNGITYTGWFRQENRIYGSSVDRSSPLLDTDNITPLYPPEDYDIAFFMAYIPRTHSLFKIESLYGFVKDPATRTRITRQILSDMALTGSIPKVLNNADHLAKISRYETNRLRDLVDRKNRVYDYNSHRWGGMESTV</sequence>
<dbReference type="SMART" id="SM00933">
    <property type="entry name" value="NurA"/>
    <property type="match status" value="1"/>
</dbReference>
<organism evidence="2 3">
    <name type="scientific">Methanosalsum natronophilum</name>
    <dbReference type="NCBI Taxonomy" id="768733"/>
    <lineage>
        <taxon>Archaea</taxon>
        <taxon>Methanobacteriati</taxon>
        <taxon>Methanobacteriota</taxon>
        <taxon>Stenosarchaea group</taxon>
        <taxon>Methanomicrobia</taxon>
        <taxon>Methanosarcinales</taxon>
        <taxon>Methanosarcinaceae</taxon>
        <taxon>Methanosalsum</taxon>
    </lineage>
</organism>
<accession>A0A424YZF7</accession>
<dbReference type="Proteomes" id="UP000284763">
    <property type="component" value="Unassembled WGS sequence"/>
</dbReference>
<gene>
    <name evidence="2" type="ORF">D5R95_03725</name>
</gene>
<dbReference type="Pfam" id="PF09376">
    <property type="entry name" value="NurA"/>
    <property type="match status" value="1"/>
</dbReference>
<protein>
    <recommendedName>
        <fullName evidence="1">NurA domain-containing protein</fullName>
    </recommendedName>
</protein>
<dbReference type="EMBL" id="QZAB01000248">
    <property type="protein sequence ID" value="RQD86801.1"/>
    <property type="molecule type" value="Genomic_DNA"/>
</dbReference>